<evidence type="ECO:0000259" key="17">
    <source>
        <dbReference type="Pfam" id="PF00205"/>
    </source>
</evidence>
<dbReference type="InterPro" id="IPR029035">
    <property type="entry name" value="DHS-like_NAD/FAD-binding_dom"/>
</dbReference>
<keyword evidence="12" id="KW-0460">Magnesium</keyword>
<dbReference type="Gene3D" id="3.40.50.970">
    <property type="match status" value="2"/>
</dbReference>
<dbReference type="EMBL" id="UOEK01000558">
    <property type="protein sequence ID" value="VAW09327.1"/>
    <property type="molecule type" value="Genomic_DNA"/>
</dbReference>
<dbReference type="FunFam" id="3.40.50.970:FF:000016">
    <property type="entry name" value="Acetolactate synthase"/>
    <property type="match status" value="1"/>
</dbReference>
<dbReference type="NCBIfam" id="TIGR00118">
    <property type="entry name" value="acolac_lg"/>
    <property type="match status" value="1"/>
</dbReference>
<evidence type="ECO:0000256" key="10">
    <source>
        <dbReference type="ARBA" id="ARBA00022723"/>
    </source>
</evidence>
<dbReference type="InterPro" id="IPR012000">
    <property type="entry name" value="Thiamin_PyroP_enz_cen_dom"/>
</dbReference>
<dbReference type="FunFam" id="3.40.50.1220:FF:000008">
    <property type="entry name" value="Acetolactate synthase"/>
    <property type="match status" value="1"/>
</dbReference>
<evidence type="ECO:0000256" key="4">
    <source>
        <dbReference type="ARBA" id="ARBA00005025"/>
    </source>
</evidence>
<dbReference type="GO" id="GO:0009097">
    <property type="term" value="P:isoleucine biosynthetic process"/>
    <property type="evidence" value="ECO:0007669"/>
    <property type="project" value="UniProtKB-UniPathway"/>
</dbReference>
<dbReference type="NCBIfam" id="NF005860">
    <property type="entry name" value="PRK07789.1"/>
    <property type="match status" value="1"/>
</dbReference>
<sequence length="572" mass="60625">MSEQLTGAQALLRSLELEGVEVAFGVPGGAVLPLYDPLLDSSIRHVLARHEQGAGHMASGYAHASGRVGVTIATSGPGATNLVTPLADAYADSIPVVAITGQVASTSIGYDAFQEAHTWGITAPCTKHNYLVTDVNEIPNVVREAFHLASTGRPGPVLVDIPKDVLAATMTWSGGGKVDLPGYKPRSEGHHKQISAAIKLLLESERPVFYAGGGLVRAEASAEALAFARAANLPVVTTLMARGVIPDSYEKHLGMPGMHGTYAATMSMQQADLLVTIGARFDDRVTGKVSAFAPYAKVIHVDIDPAEIGKVRNAEVPIVGHAKAVLLQLMAELDKQLDGQPAPTNQPWIDTVLGWRDDNPLVYDQKPEGPILQQYFIDELSRQVGDTAIVCAGVGQHQMWASQFWKFERPNTWVNSGGLGTMGYAVPAAVGAQAAMPGTTVWAIDGDGCFQMTSQELITAAIEGYPVKIAIMNNGALGMVKQWQSLFYNGRLSGVDLSGGIPDFVMLAEAMGCVGMRVDNPGDVPAIIEKAMSVTDRPVVIEVVCDPDEMVFPMVPAGGSNDDVVLNKEGLK</sequence>
<keyword evidence="8" id="KW-0285">Flavoprotein</keyword>
<dbReference type="InterPro" id="IPR045229">
    <property type="entry name" value="TPP_enz"/>
</dbReference>
<dbReference type="GO" id="GO:0005948">
    <property type="term" value="C:acetolactate synthase complex"/>
    <property type="evidence" value="ECO:0007669"/>
    <property type="project" value="TreeGrafter"/>
</dbReference>
<dbReference type="Pfam" id="PF00205">
    <property type="entry name" value="TPP_enzyme_M"/>
    <property type="match status" value="1"/>
</dbReference>
<dbReference type="CDD" id="cd02015">
    <property type="entry name" value="TPP_AHAS"/>
    <property type="match status" value="1"/>
</dbReference>
<evidence type="ECO:0000256" key="2">
    <source>
        <dbReference type="ARBA" id="ARBA00001964"/>
    </source>
</evidence>
<dbReference type="PANTHER" id="PTHR18968:SF13">
    <property type="entry name" value="ACETOLACTATE SYNTHASE CATALYTIC SUBUNIT, MITOCHONDRIAL"/>
    <property type="match status" value="1"/>
</dbReference>
<dbReference type="InterPro" id="IPR029061">
    <property type="entry name" value="THDP-binding"/>
</dbReference>
<evidence type="ECO:0000313" key="20">
    <source>
        <dbReference type="EMBL" id="VAW09327.1"/>
    </source>
</evidence>
<evidence type="ECO:0000259" key="19">
    <source>
        <dbReference type="Pfam" id="PF02776"/>
    </source>
</evidence>
<proteinExistence type="inferred from homology"/>
<keyword evidence="13 16" id="KW-0786">Thiamine pyrophosphate</keyword>
<gene>
    <name evidence="20" type="ORF">MNBD_ACTINO02-3263</name>
</gene>
<evidence type="ECO:0000256" key="8">
    <source>
        <dbReference type="ARBA" id="ARBA00022630"/>
    </source>
</evidence>
<dbReference type="InterPro" id="IPR039368">
    <property type="entry name" value="AHAS_TPP"/>
</dbReference>
<dbReference type="PROSITE" id="PS00187">
    <property type="entry name" value="TPP_ENZYMES"/>
    <property type="match status" value="1"/>
</dbReference>
<dbReference type="InterPro" id="IPR012001">
    <property type="entry name" value="Thiamin_PyroP_enz_TPP-bd_dom"/>
</dbReference>
<evidence type="ECO:0000256" key="12">
    <source>
        <dbReference type="ARBA" id="ARBA00022842"/>
    </source>
</evidence>
<evidence type="ECO:0000259" key="18">
    <source>
        <dbReference type="Pfam" id="PF02775"/>
    </source>
</evidence>
<feature type="domain" description="Thiamine pyrophosphate enzyme N-terminal TPP-binding" evidence="19">
    <location>
        <begin position="6"/>
        <end position="115"/>
    </location>
</feature>
<feature type="domain" description="Thiamine pyrophosphate enzyme central" evidence="17">
    <location>
        <begin position="194"/>
        <end position="329"/>
    </location>
</feature>
<feature type="domain" description="Thiamine pyrophosphate enzyme TPP-binding" evidence="18">
    <location>
        <begin position="393"/>
        <end position="543"/>
    </location>
</feature>
<evidence type="ECO:0000256" key="3">
    <source>
        <dbReference type="ARBA" id="ARBA00004974"/>
    </source>
</evidence>
<evidence type="ECO:0000256" key="16">
    <source>
        <dbReference type="RuleBase" id="RU362132"/>
    </source>
</evidence>
<accession>A0A3B0T7M0</accession>
<dbReference type="FunFam" id="3.40.50.970:FF:000007">
    <property type="entry name" value="Acetolactate synthase"/>
    <property type="match status" value="1"/>
</dbReference>
<comment type="pathway">
    <text evidence="4">Amino-acid biosynthesis; L-valine biosynthesis; L-valine from pyruvate: step 1/4.</text>
</comment>
<dbReference type="GO" id="GO:0050660">
    <property type="term" value="F:flavin adenine dinucleotide binding"/>
    <property type="evidence" value="ECO:0007669"/>
    <property type="project" value="InterPro"/>
</dbReference>
<dbReference type="GO" id="GO:0009099">
    <property type="term" value="P:L-valine biosynthetic process"/>
    <property type="evidence" value="ECO:0007669"/>
    <property type="project" value="UniProtKB-UniPathway"/>
</dbReference>
<evidence type="ECO:0000256" key="13">
    <source>
        <dbReference type="ARBA" id="ARBA00023052"/>
    </source>
</evidence>
<comment type="similarity">
    <text evidence="5 16">Belongs to the TPP enzyme family.</text>
</comment>
<keyword evidence="7" id="KW-0028">Amino-acid biosynthesis</keyword>
<dbReference type="PANTHER" id="PTHR18968">
    <property type="entry name" value="THIAMINE PYROPHOSPHATE ENZYMES"/>
    <property type="match status" value="1"/>
</dbReference>
<keyword evidence="11" id="KW-0274">FAD</keyword>
<dbReference type="Pfam" id="PF02775">
    <property type="entry name" value="TPP_enzyme_C"/>
    <property type="match status" value="1"/>
</dbReference>
<dbReference type="Gene3D" id="3.40.50.1220">
    <property type="entry name" value="TPP-binding domain"/>
    <property type="match status" value="1"/>
</dbReference>
<evidence type="ECO:0000256" key="1">
    <source>
        <dbReference type="ARBA" id="ARBA00001946"/>
    </source>
</evidence>
<evidence type="ECO:0000256" key="6">
    <source>
        <dbReference type="ARBA" id="ARBA00013145"/>
    </source>
</evidence>
<dbReference type="AlphaFoldDB" id="A0A3B0T7M0"/>
<dbReference type="GO" id="GO:0003984">
    <property type="term" value="F:acetolactate synthase activity"/>
    <property type="evidence" value="ECO:0007669"/>
    <property type="project" value="UniProtKB-EC"/>
</dbReference>
<dbReference type="InterPro" id="IPR012846">
    <property type="entry name" value="Acetolactate_synth_lsu"/>
</dbReference>
<dbReference type="GO" id="GO:0000287">
    <property type="term" value="F:magnesium ion binding"/>
    <property type="evidence" value="ECO:0007669"/>
    <property type="project" value="InterPro"/>
</dbReference>
<name>A0A3B0T7M0_9ZZZZ</name>
<dbReference type="Pfam" id="PF02776">
    <property type="entry name" value="TPP_enzyme_N"/>
    <property type="match status" value="1"/>
</dbReference>
<organism evidence="20">
    <name type="scientific">hydrothermal vent metagenome</name>
    <dbReference type="NCBI Taxonomy" id="652676"/>
    <lineage>
        <taxon>unclassified sequences</taxon>
        <taxon>metagenomes</taxon>
        <taxon>ecological metagenomes</taxon>
    </lineage>
</organism>
<comment type="pathway">
    <text evidence="3">Amino-acid biosynthesis; L-isoleucine biosynthesis; L-isoleucine from 2-oxobutanoate: step 1/4.</text>
</comment>
<reference evidence="20" key="1">
    <citation type="submission" date="2018-06" db="EMBL/GenBank/DDBJ databases">
        <authorList>
            <person name="Zhirakovskaya E."/>
        </authorList>
    </citation>
    <scope>NUCLEOTIDE SEQUENCE</scope>
</reference>
<dbReference type="UniPathway" id="UPA00047">
    <property type="reaction ID" value="UER00055"/>
</dbReference>
<evidence type="ECO:0000256" key="9">
    <source>
        <dbReference type="ARBA" id="ARBA00022679"/>
    </source>
</evidence>
<dbReference type="UniPathway" id="UPA00049">
    <property type="reaction ID" value="UER00059"/>
</dbReference>
<evidence type="ECO:0000256" key="11">
    <source>
        <dbReference type="ARBA" id="ARBA00022827"/>
    </source>
</evidence>
<comment type="cofactor">
    <cofactor evidence="2">
        <name>thiamine diphosphate</name>
        <dbReference type="ChEBI" id="CHEBI:58937"/>
    </cofactor>
</comment>
<comment type="catalytic activity">
    <reaction evidence="15">
        <text>2 pyruvate + H(+) = (2S)-2-acetolactate + CO2</text>
        <dbReference type="Rhea" id="RHEA:25249"/>
        <dbReference type="ChEBI" id="CHEBI:15361"/>
        <dbReference type="ChEBI" id="CHEBI:15378"/>
        <dbReference type="ChEBI" id="CHEBI:16526"/>
        <dbReference type="ChEBI" id="CHEBI:58476"/>
        <dbReference type="EC" id="2.2.1.6"/>
    </reaction>
</comment>
<comment type="cofactor">
    <cofactor evidence="1">
        <name>Mg(2+)</name>
        <dbReference type="ChEBI" id="CHEBI:18420"/>
    </cofactor>
</comment>
<keyword evidence="10" id="KW-0479">Metal-binding</keyword>
<protein>
    <recommendedName>
        <fullName evidence="6">acetolactate synthase</fullName>
        <ecNumber evidence="6">2.2.1.6</ecNumber>
    </recommendedName>
</protein>
<dbReference type="GO" id="GO:0030976">
    <property type="term" value="F:thiamine pyrophosphate binding"/>
    <property type="evidence" value="ECO:0007669"/>
    <property type="project" value="InterPro"/>
</dbReference>
<dbReference type="SUPFAM" id="SSF52467">
    <property type="entry name" value="DHS-like NAD/FAD-binding domain"/>
    <property type="match status" value="1"/>
</dbReference>
<evidence type="ECO:0000256" key="15">
    <source>
        <dbReference type="ARBA" id="ARBA00048670"/>
    </source>
</evidence>
<dbReference type="SUPFAM" id="SSF52518">
    <property type="entry name" value="Thiamin diphosphate-binding fold (THDP-binding)"/>
    <property type="match status" value="2"/>
</dbReference>
<dbReference type="InterPro" id="IPR000399">
    <property type="entry name" value="TPP-bd_CS"/>
</dbReference>
<keyword evidence="9 20" id="KW-0808">Transferase</keyword>
<dbReference type="EC" id="2.2.1.6" evidence="6"/>
<evidence type="ECO:0000256" key="7">
    <source>
        <dbReference type="ARBA" id="ARBA00022605"/>
    </source>
</evidence>
<evidence type="ECO:0000256" key="5">
    <source>
        <dbReference type="ARBA" id="ARBA00007812"/>
    </source>
</evidence>
<keyword evidence="14" id="KW-0100">Branched-chain amino acid biosynthesis</keyword>
<dbReference type="CDD" id="cd07035">
    <property type="entry name" value="TPP_PYR_POX_like"/>
    <property type="match status" value="1"/>
</dbReference>
<evidence type="ECO:0000256" key="14">
    <source>
        <dbReference type="ARBA" id="ARBA00023304"/>
    </source>
</evidence>
<dbReference type="InterPro" id="IPR011766">
    <property type="entry name" value="TPP_enzyme_TPP-bd"/>
</dbReference>